<sequence length="233" mass="27362">MLDRSVFCREDDSFPCDDPTTARGTNSRGHAVCVCFRLHVSPWPSKIHMEWPAGIGDYDWPKLCVWRSEWWELKWPPIFPVGGGNLDVDKLTWNWDTDTVIAFGNYLCFVDYCNGVLFCDAFDDNPKLLYLEFLCKIPGLDRFYHGRAWSDVNEELAPSFGFTKGEKDRGYHYDDTWIVAIDMSCKIVGVTFRYIEAVEKSTLEVTRCIEHKYWYFEPFLHVEFPAYFHLDDR</sequence>
<dbReference type="EnsemblPlants" id="ORUFI12G15640.1">
    <property type="protein sequence ID" value="ORUFI12G15640.1"/>
    <property type="gene ID" value="ORUFI12G15640"/>
</dbReference>
<dbReference type="PANTHER" id="PTHR33074">
    <property type="entry name" value="EXPRESSED PROTEIN-RELATED"/>
    <property type="match status" value="1"/>
</dbReference>
<dbReference type="AlphaFoldDB" id="A0A0E0RI40"/>
<organism evidence="1 2">
    <name type="scientific">Oryza rufipogon</name>
    <name type="common">Brownbeard rice</name>
    <name type="synonym">Asian wild rice</name>
    <dbReference type="NCBI Taxonomy" id="4529"/>
    <lineage>
        <taxon>Eukaryota</taxon>
        <taxon>Viridiplantae</taxon>
        <taxon>Streptophyta</taxon>
        <taxon>Embryophyta</taxon>
        <taxon>Tracheophyta</taxon>
        <taxon>Spermatophyta</taxon>
        <taxon>Magnoliopsida</taxon>
        <taxon>Liliopsida</taxon>
        <taxon>Poales</taxon>
        <taxon>Poaceae</taxon>
        <taxon>BOP clade</taxon>
        <taxon>Oryzoideae</taxon>
        <taxon>Oryzeae</taxon>
        <taxon>Oryzinae</taxon>
        <taxon>Oryza</taxon>
    </lineage>
</organism>
<proteinExistence type="predicted"/>
<reference evidence="2" key="1">
    <citation type="submission" date="2013-06" db="EMBL/GenBank/DDBJ databases">
        <authorList>
            <person name="Zhao Q."/>
        </authorList>
    </citation>
    <scope>NUCLEOTIDE SEQUENCE</scope>
    <source>
        <strain evidence="2">cv. W1943</strain>
    </source>
</reference>
<dbReference type="Proteomes" id="UP000008022">
    <property type="component" value="Unassembled WGS sequence"/>
</dbReference>
<keyword evidence="2" id="KW-1185">Reference proteome</keyword>
<accession>A0A0E0RI40</accession>
<reference evidence="1" key="2">
    <citation type="submission" date="2015-06" db="UniProtKB">
        <authorList>
            <consortium name="EnsemblPlants"/>
        </authorList>
    </citation>
    <scope>IDENTIFICATION</scope>
</reference>
<dbReference type="Gramene" id="ORUFI12G15640.1">
    <property type="protein sequence ID" value="ORUFI12G15640.1"/>
    <property type="gene ID" value="ORUFI12G15640"/>
</dbReference>
<dbReference type="PANTHER" id="PTHR33074:SF96">
    <property type="entry name" value="EXPRESSED PROTEIN"/>
    <property type="match status" value="1"/>
</dbReference>
<evidence type="ECO:0000313" key="2">
    <source>
        <dbReference type="Proteomes" id="UP000008022"/>
    </source>
</evidence>
<protein>
    <recommendedName>
        <fullName evidence="3">DUF1618 domain-containing protein</fullName>
    </recommendedName>
</protein>
<evidence type="ECO:0000313" key="1">
    <source>
        <dbReference type="EnsemblPlants" id="ORUFI12G15640.1"/>
    </source>
</evidence>
<name>A0A0E0RI40_ORYRU</name>
<evidence type="ECO:0008006" key="3">
    <source>
        <dbReference type="Google" id="ProtNLM"/>
    </source>
</evidence>
<dbReference type="HOGENOM" id="CLU_1191537_0_0_1"/>